<dbReference type="Proteomes" id="UP000552241">
    <property type="component" value="Unassembled WGS sequence"/>
</dbReference>
<feature type="domain" description="Cytidyltransferase-like" evidence="3">
    <location>
        <begin position="7"/>
        <end position="96"/>
    </location>
</feature>
<keyword evidence="5" id="KW-1185">Reference proteome</keyword>
<keyword evidence="1 4" id="KW-0808">Transferase</keyword>
<dbReference type="NCBIfam" id="TIGR00125">
    <property type="entry name" value="cyt_tran_rel"/>
    <property type="match status" value="1"/>
</dbReference>
<sequence>MKVGITFSTFDLLHAGHIKMLEEAKRNCDYLIVGLQTDPTIDRPEKNSPTQTIVERYIQLKGCKFVDEIIPYATEQDLEDILRSFKIDVRILGDEYQDKNFTGRQYCEEKGIELYYNRRDHRFSSSGLRKTVHEIENLKIIHKKAN</sequence>
<dbReference type="Pfam" id="PF01467">
    <property type="entry name" value="CTP_transf_like"/>
    <property type="match status" value="1"/>
</dbReference>
<dbReference type="InterPro" id="IPR004821">
    <property type="entry name" value="Cyt_trans-like"/>
</dbReference>
<comment type="caution">
    <text evidence="4">The sequence shown here is derived from an EMBL/GenBank/DDBJ whole genome shotgun (WGS) entry which is preliminary data.</text>
</comment>
<dbReference type="InterPro" id="IPR014729">
    <property type="entry name" value="Rossmann-like_a/b/a_fold"/>
</dbReference>
<evidence type="ECO:0000313" key="5">
    <source>
        <dbReference type="Proteomes" id="UP000552241"/>
    </source>
</evidence>
<name>A0A838ZSL9_9FLAO</name>
<protein>
    <submittedName>
        <fullName evidence="4">Adenylyltransferase/cytidyltransferase family protein</fullName>
    </submittedName>
</protein>
<dbReference type="InterPro" id="IPR050385">
    <property type="entry name" value="Archaeal_FAD_synthase"/>
</dbReference>
<keyword evidence="2 4" id="KW-0548">Nucleotidyltransferase</keyword>
<organism evidence="4 5">
    <name type="scientific">Moheibacter lacus</name>
    <dbReference type="NCBI Taxonomy" id="2745851"/>
    <lineage>
        <taxon>Bacteria</taxon>
        <taxon>Pseudomonadati</taxon>
        <taxon>Bacteroidota</taxon>
        <taxon>Flavobacteriia</taxon>
        <taxon>Flavobacteriales</taxon>
        <taxon>Weeksellaceae</taxon>
        <taxon>Moheibacter</taxon>
    </lineage>
</organism>
<dbReference type="Gene3D" id="3.40.50.620">
    <property type="entry name" value="HUPs"/>
    <property type="match status" value="1"/>
</dbReference>
<gene>
    <name evidence="4" type="ORF">HU137_09370</name>
</gene>
<dbReference type="GO" id="GO:0016779">
    <property type="term" value="F:nucleotidyltransferase activity"/>
    <property type="evidence" value="ECO:0007669"/>
    <property type="project" value="UniProtKB-KW"/>
</dbReference>
<evidence type="ECO:0000313" key="4">
    <source>
        <dbReference type="EMBL" id="MBA5629978.1"/>
    </source>
</evidence>
<reference evidence="4 5" key="1">
    <citation type="submission" date="2020-07" db="EMBL/GenBank/DDBJ databases">
        <title>Moheibacter lacus sp. nov., a member of the family Flavobacteriaceae isolated from freshwater lake sediment.</title>
        <authorList>
            <person name="Liu Y."/>
        </authorList>
    </citation>
    <scope>NUCLEOTIDE SEQUENCE [LARGE SCALE GENOMIC DNA]</scope>
    <source>
        <strain evidence="4 5">BDHS18</strain>
    </source>
</reference>
<dbReference type="EMBL" id="JACDZE010000002">
    <property type="protein sequence ID" value="MBA5629978.1"/>
    <property type="molecule type" value="Genomic_DNA"/>
</dbReference>
<evidence type="ECO:0000259" key="3">
    <source>
        <dbReference type="Pfam" id="PF01467"/>
    </source>
</evidence>
<evidence type="ECO:0000256" key="1">
    <source>
        <dbReference type="ARBA" id="ARBA00022679"/>
    </source>
</evidence>
<dbReference type="PANTHER" id="PTHR43793:SF1">
    <property type="entry name" value="FAD SYNTHASE"/>
    <property type="match status" value="1"/>
</dbReference>
<accession>A0A838ZSL9</accession>
<dbReference type="SUPFAM" id="SSF52374">
    <property type="entry name" value="Nucleotidylyl transferase"/>
    <property type="match status" value="1"/>
</dbReference>
<proteinExistence type="predicted"/>
<dbReference type="AlphaFoldDB" id="A0A838ZSL9"/>
<dbReference type="PANTHER" id="PTHR43793">
    <property type="entry name" value="FAD SYNTHASE"/>
    <property type="match status" value="1"/>
</dbReference>
<dbReference type="RefSeq" id="WP_182043580.1">
    <property type="nucleotide sequence ID" value="NZ_JACDZE010000002.1"/>
</dbReference>
<evidence type="ECO:0000256" key="2">
    <source>
        <dbReference type="ARBA" id="ARBA00022695"/>
    </source>
</evidence>